<dbReference type="Proteomes" id="UP000250140">
    <property type="component" value="Unassembled WGS sequence"/>
</dbReference>
<dbReference type="PROSITE" id="PS00061">
    <property type="entry name" value="ADH_SHORT"/>
    <property type="match status" value="1"/>
</dbReference>
<dbReference type="EMBL" id="KV751168">
    <property type="protein sequence ID" value="OCL01224.1"/>
    <property type="molecule type" value="Genomic_DNA"/>
</dbReference>
<reference evidence="4 5" key="1">
    <citation type="journal article" date="2016" name="Nat. Commun.">
        <title>Ectomycorrhizal ecology is imprinted in the genome of the dominant symbiotic fungus Cenococcum geophilum.</title>
        <authorList>
            <consortium name="DOE Joint Genome Institute"/>
            <person name="Peter M."/>
            <person name="Kohler A."/>
            <person name="Ohm R.A."/>
            <person name="Kuo A."/>
            <person name="Krutzmann J."/>
            <person name="Morin E."/>
            <person name="Arend M."/>
            <person name="Barry K.W."/>
            <person name="Binder M."/>
            <person name="Choi C."/>
            <person name="Clum A."/>
            <person name="Copeland A."/>
            <person name="Grisel N."/>
            <person name="Haridas S."/>
            <person name="Kipfer T."/>
            <person name="LaButti K."/>
            <person name="Lindquist E."/>
            <person name="Lipzen A."/>
            <person name="Maire R."/>
            <person name="Meier B."/>
            <person name="Mihaltcheva S."/>
            <person name="Molinier V."/>
            <person name="Murat C."/>
            <person name="Poggeler S."/>
            <person name="Quandt C.A."/>
            <person name="Sperisen C."/>
            <person name="Tritt A."/>
            <person name="Tisserant E."/>
            <person name="Crous P.W."/>
            <person name="Henrissat B."/>
            <person name="Nehls U."/>
            <person name="Egli S."/>
            <person name="Spatafora J.W."/>
            <person name="Grigoriev I.V."/>
            <person name="Martin F.M."/>
        </authorList>
    </citation>
    <scope>NUCLEOTIDE SEQUENCE [LARGE SCALE GENOMIC DNA]</scope>
    <source>
        <strain evidence="4 5">CBS 207.34</strain>
    </source>
</reference>
<dbReference type="AlphaFoldDB" id="A0A8E2EM67"/>
<evidence type="ECO:0000313" key="4">
    <source>
        <dbReference type="EMBL" id="OCL01224.1"/>
    </source>
</evidence>
<dbReference type="SUPFAM" id="SSF51735">
    <property type="entry name" value="NAD(P)-binding Rossmann-fold domains"/>
    <property type="match status" value="1"/>
</dbReference>
<evidence type="ECO:0000313" key="5">
    <source>
        <dbReference type="Proteomes" id="UP000250140"/>
    </source>
</evidence>
<keyword evidence="5" id="KW-1185">Reference proteome</keyword>
<dbReference type="GO" id="GO:0016491">
    <property type="term" value="F:oxidoreductase activity"/>
    <property type="evidence" value="ECO:0007669"/>
    <property type="project" value="UniProtKB-KW"/>
</dbReference>
<dbReference type="PANTHER" id="PTHR43669">
    <property type="entry name" value="5-KETO-D-GLUCONATE 5-REDUCTASE"/>
    <property type="match status" value="1"/>
</dbReference>
<dbReference type="InterPro" id="IPR002347">
    <property type="entry name" value="SDR_fam"/>
</dbReference>
<name>A0A8E2EM67_9PEZI</name>
<dbReference type="OrthoDB" id="37659at2759"/>
<protein>
    <submittedName>
        <fullName evidence="4">Oxidoreductase</fullName>
    </submittedName>
</protein>
<comment type="similarity">
    <text evidence="1">Belongs to the short-chain dehydrogenases/reductases (SDR) family.</text>
</comment>
<evidence type="ECO:0000256" key="2">
    <source>
        <dbReference type="ARBA" id="ARBA00022857"/>
    </source>
</evidence>
<proteinExistence type="inferred from homology"/>
<dbReference type="Gene3D" id="3.40.50.720">
    <property type="entry name" value="NAD(P)-binding Rossmann-like Domain"/>
    <property type="match status" value="1"/>
</dbReference>
<dbReference type="Pfam" id="PF00106">
    <property type="entry name" value="adh_short"/>
    <property type="match status" value="1"/>
</dbReference>
<keyword evidence="3" id="KW-0560">Oxidoreductase</keyword>
<accession>A0A8E2EM67</accession>
<sequence length="261" mass="28780">MAFPYRHVLLIGATSGIGKGMADRFIEAGVKVTVVGRRKERLEEFVSRHGESKAGAMPFDIGNRDQIPQFASDAMRACPDIDCVFLNAGIQSRHDFSKPEKVDLAMFHSEMNINFSSFVDLTHAFLPFLLNKESDTSLIYTGSNIAIVPASILPAYSASKTALNVFVLCLRDQLRATKVKVIELSPPPVQTEIHDVTMGEEAGRKFGMPLDVFAEKAYEELVTGKDQIVIGSIGPAETFNEIVDKRRASFDALCKFMRGES</sequence>
<organism evidence="4 5">
    <name type="scientific">Glonium stellatum</name>
    <dbReference type="NCBI Taxonomy" id="574774"/>
    <lineage>
        <taxon>Eukaryota</taxon>
        <taxon>Fungi</taxon>
        <taxon>Dikarya</taxon>
        <taxon>Ascomycota</taxon>
        <taxon>Pezizomycotina</taxon>
        <taxon>Dothideomycetes</taxon>
        <taxon>Pleosporomycetidae</taxon>
        <taxon>Gloniales</taxon>
        <taxon>Gloniaceae</taxon>
        <taxon>Glonium</taxon>
    </lineage>
</organism>
<dbReference type="PRINTS" id="PR00081">
    <property type="entry name" value="GDHRDH"/>
</dbReference>
<evidence type="ECO:0000256" key="3">
    <source>
        <dbReference type="ARBA" id="ARBA00023002"/>
    </source>
</evidence>
<dbReference type="InterPro" id="IPR020904">
    <property type="entry name" value="Sc_DH/Rdtase_CS"/>
</dbReference>
<dbReference type="InterPro" id="IPR036291">
    <property type="entry name" value="NAD(P)-bd_dom_sf"/>
</dbReference>
<gene>
    <name evidence="4" type="ORF">AOQ84DRAFT_434959</name>
</gene>
<evidence type="ECO:0000256" key="1">
    <source>
        <dbReference type="ARBA" id="ARBA00006484"/>
    </source>
</evidence>
<keyword evidence="2" id="KW-0521">NADP</keyword>
<dbReference type="PANTHER" id="PTHR43669:SF15">
    <property type="entry name" value="OXIDOREDUCTASE, SHORT-CHAIN DEHYDROGENASE_REDUCTASE FAMILY (AFU_ORTHOLOGUE AFUA_1G01330)"/>
    <property type="match status" value="1"/>
</dbReference>